<keyword evidence="3" id="KW-1185">Reference proteome</keyword>
<organism evidence="2 3">
    <name type="scientific">Corynebacterium kutscheri</name>
    <dbReference type="NCBI Taxonomy" id="35755"/>
    <lineage>
        <taxon>Bacteria</taxon>
        <taxon>Bacillati</taxon>
        <taxon>Actinomycetota</taxon>
        <taxon>Actinomycetes</taxon>
        <taxon>Mycobacteriales</taxon>
        <taxon>Corynebacteriaceae</taxon>
        <taxon>Corynebacterium</taxon>
    </lineage>
</organism>
<keyword evidence="2" id="KW-0255">Endonuclease</keyword>
<evidence type="ECO:0000259" key="1">
    <source>
        <dbReference type="SMART" id="SM00507"/>
    </source>
</evidence>
<reference evidence="2 3" key="1">
    <citation type="journal article" date="2015" name="Genome Announc.">
        <title>Complete Genome Sequence of Corynebacterium kutscheri DSM 20755, a Corynebacterial Type Strain with Remarkably Low G+C Content of Chromosomal DNA.</title>
        <authorList>
            <person name="Ruckert C."/>
            <person name="Albersmeier A."/>
            <person name="Winkler A."/>
            <person name="Tauch A."/>
        </authorList>
    </citation>
    <scope>NUCLEOTIDE SEQUENCE [LARGE SCALE GENOMIC DNA]</scope>
    <source>
        <strain evidence="2 3">DSM 20755</strain>
    </source>
</reference>
<dbReference type="InterPro" id="IPR003615">
    <property type="entry name" value="HNH_nuc"/>
</dbReference>
<gene>
    <name evidence="2" type="ORF">UL82_09130</name>
</gene>
<dbReference type="AlphaFoldDB" id="A0A0F6TDU8"/>
<dbReference type="Proteomes" id="UP000033457">
    <property type="component" value="Chromosome"/>
</dbReference>
<dbReference type="InterPro" id="IPR002711">
    <property type="entry name" value="HNH"/>
</dbReference>
<dbReference type="GO" id="GO:0004519">
    <property type="term" value="F:endonuclease activity"/>
    <property type="evidence" value="ECO:0007669"/>
    <property type="project" value="UniProtKB-KW"/>
</dbReference>
<keyword evidence="2" id="KW-0378">Hydrolase</keyword>
<dbReference type="HOGENOM" id="CLU_730985_0_0_11"/>
<dbReference type="GO" id="GO:0008270">
    <property type="term" value="F:zinc ion binding"/>
    <property type="evidence" value="ECO:0007669"/>
    <property type="project" value="InterPro"/>
</dbReference>
<dbReference type="SMART" id="SM00507">
    <property type="entry name" value="HNHc"/>
    <property type="match status" value="1"/>
</dbReference>
<dbReference type="STRING" id="35755.UL82_09130"/>
<dbReference type="CDD" id="cd00085">
    <property type="entry name" value="HNHc"/>
    <property type="match status" value="1"/>
</dbReference>
<evidence type="ECO:0000313" key="2">
    <source>
        <dbReference type="EMBL" id="AKE41966.1"/>
    </source>
</evidence>
<name>A0A0F6TDU8_9CORY</name>
<evidence type="ECO:0000313" key="3">
    <source>
        <dbReference type="Proteomes" id="UP000033457"/>
    </source>
</evidence>
<sequence length="378" mass="42714">MLDALQQLAHGATALMAELVETHETHDQLAEKLRMEMREIKLWRRIAKRYLDDPELLASAKGLSMADVVMAHKQSAQLNAHVDKSDKRTVELELLTQAHARTHEEFCIEAKDRVRALNATCPDQPRSRVEISTKPTAHNMMYLSAFLNRDTFGPALRRLEELTDTLMREDYARGHARAEALEKMLSGEIDTHTQNTSTIIATPRVNRGLGVHAVIRADELPGIGIINRTNITLTDGNVLSGAIRELLDGTGWFTVYNSTGTRPIWTERIRYFNDDQRAMLIAHQIYCAHPDCTKLAHYADGHHITAYAKGGPTTLDNAVMLCRQHHRDVEHGHAEILIRKDGEYEYHDIDLDTRRTNIMPGRAYAAGALIRNSPPQRE</sequence>
<protein>
    <submittedName>
        <fullName evidence="2">HNH endonuclease</fullName>
    </submittedName>
</protein>
<keyword evidence="2" id="KW-0540">Nuclease</keyword>
<feature type="domain" description="HNH nuclease" evidence="1">
    <location>
        <begin position="275"/>
        <end position="327"/>
    </location>
</feature>
<accession>A0A0F6TDU8</accession>
<dbReference type="KEGG" id="cku:UL82_09130"/>
<dbReference type="Pfam" id="PF01844">
    <property type="entry name" value="HNH"/>
    <property type="match status" value="1"/>
</dbReference>
<dbReference type="GO" id="GO:0003676">
    <property type="term" value="F:nucleic acid binding"/>
    <property type="evidence" value="ECO:0007669"/>
    <property type="project" value="InterPro"/>
</dbReference>
<proteinExistence type="predicted"/>
<dbReference type="EMBL" id="CP011312">
    <property type="protein sequence ID" value="AKE41966.1"/>
    <property type="molecule type" value="Genomic_DNA"/>
</dbReference>